<dbReference type="Pfam" id="PF08628">
    <property type="entry name" value="Nexin_C"/>
    <property type="match status" value="1"/>
</dbReference>
<dbReference type="GO" id="GO:0005737">
    <property type="term" value="C:cytoplasm"/>
    <property type="evidence" value="ECO:0007669"/>
    <property type="project" value="UniProtKB-SubCell"/>
</dbReference>
<dbReference type="AlphaFoldDB" id="A0AAV9C830"/>
<gene>
    <name evidence="5" type="ORF">QJS10_CPB20g00709</name>
</gene>
<sequence>MTVSAKSDGSGKDFDDRPRMSGSSCNKSEKPVKVLVRGTESEEVPSQFLSEAATDPSIPTEWVPPNLSAPILDLVDVIFQLQDGGWIRRQAFWVAKQILQLGMGDAFDDWLIEKIQLLRKGSVIASAVERIEKILWPDGIFITKHPKRRRPAPTSSPKEGDPQKNDQKANNLLTPEQQLEADRRAKFVYELMIDNAPSALVGLVGRKEYEQGAHDLYFFLQSPVCMKHLAIELLELLLLSGFPELDDVVRQCHEEKEKFGVFEET</sequence>
<feature type="region of interest" description="Disordered" evidence="3">
    <location>
        <begin position="145"/>
        <end position="175"/>
    </location>
</feature>
<feature type="region of interest" description="Disordered" evidence="3">
    <location>
        <begin position="1"/>
        <end position="32"/>
    </location>
</feature>
<proteinExistence type="predicted"/>
<accession>A0AAV9C830</accession>
<dbReference type="PANTHER" id="PTHR22999">
    <property type="entry name" value="PX SERINE/THREONINE KINASE PXK"/>
    <property type="match status" value="1"/>
</dbReference>
<evidence type="ECO:0000256" key="3">
    <source>
        <dbReference type="SAM" id="MobiDB-lite"/>
    </source>
</evidence>
<feature type="compositionally biased region" description="Basic and acidic residues" evidence="3">
    <location>
        <begin position="9"/>
        <end position="19"/>
    </location>
</feature>
<dbReference type="EMBL" id="JAUJYO010000020">
    <property type="protein sequence ID" value="KAK1285223.1"/>
    <property type="molecule type" value="Genomic_DNA"/>
</dbReference>
<feature type="domain" description="Sorting nexin C-terminal" evidence="4">
    <location>
        <begin position="86"/>
        <end position="223"/>
    </location>
</feature>
<name>A0AAV9C830_ACOCL</name>
<organism evidence="5 6">
    <name type="scientific">Acorus calamus</name>
    <name type="common">Sweet flag</name>
    <dbReference type="NCBI Taxonomy" id="4465"/>
    <lineage>
        <taxon>Eukaryota</taxon>
        <taxon>Viridiplantae</taxon>
        <taxon>Streptophyta</taxon>
        <taxon>Embryophyta</taxon>
        <taxon>Tracheophyta</taxon>
        <taxon>Spermatophyta</taxon>
        <taxon>Magnoliopsida</taxon>
        <taxon>Liliopsida</taxon>
        <taxon>Acoraceae</taxon>
        <taxon>Acorus</taxon>
    </lineage>
</organism>
<comment type="subcellular location">
    <subcellularLocation>
        <location evidence="1">Cytoplasm</location>
    </subcellularLocation>
</comment>
<reference evidence="5" key="2">
    <citation type="submission" date="2023-06" db="EMBL/GenBank/DDBJ databases">
        <authorList>
            <person name="Ma L."/>
            <person name="Liu K.-W."/>
            <person name="Li Z."/>
            <person name="Hsiao Y.-Y."/>
            <person name="Qi Y."/>
            <person name="Fu T."/>
            <person name="Tang G."/>
            <person name="Zhang D."/>
            <person name="Sun W.-H."/>
            <person name="Liu D.-K."/>
            <person name="Li Y."/>
            <person name="Chen G.-Z."/>
            <person name="Liu X.-D."/>
            <person name="Liao X.-Y."/>
            <person name="Jiang Y.-T."/>
            <person name="Yu X."/>
            <person name="Hao Y."/>
            <person name="Huang J."/>
            <person name="Zhao X.-W."/>
            <person name="Ke S."/>
            <person name="Chen Y.-Y."/>
            <person name="Wu W.-L."/>
            <person name="Hsu J.-L."/>
            <person name="Lin Y.-F."/>
            <person name="Huang M.-D."/>
            <person name="Li C.-Y."/>
            <person name="Huang L."/>
            <person name="Wang Z.-W."/>
            <person name="Zhao X."/>
            <person name="Zhong W.-Y."/>
            <person name="Peng D.-H."/>
            <person name="Ahmad S."/>
            <person name="Lan S."/>
            <person name="Zhang J.-S."/>
            <person name="Tsai W.-C."/>
            <person name="Van De Peer Y."/>
            <person name="Liu Z.-J."/>
        </authorList>
    </citation>
    <scope>NUCLEOTIDE SEQUENCE</scope>
    <source>
        <strain evidence="5">CP</strain>
        <tissue evidence="5">Leaves</tissue>
    </source>
</reference>
<dbReference type="InterPro" id="IPR051837">
    <property type="entry name" value="SortingNexin/PXDomain-PKLike"/>
</dbReference>
<comment type="caution">
    <text evidence="5">The sequence shown here is derived from an EMBL/GenBank/DDBJ whole genome shotgun (WGS) entry which is preliminary data.</text>
</comment>
<dbReference type="PANTHER" id="PTHR22999:SF28">
    <property type="entry name" value="PHOX (PX) DOMAIN-CONTAINING PROTEIN"/>
    <property type="match status" value="1"/>
</dbReference>
<dbReference type="Proteomes" id="UP001180020">
    <property type="component" value="Unassembled WGS sequence"/>
</dbReference>
<reference evidence="5" key="1">
    <citation type="journal article" date="2023" name="Nat. Commun.">
        <title>Diploid and tetraploid genomes of Acorus and the evolution of monocots.</title>
        <authorList>
            <person name="Ma L."/>
            <person name="Liu K.W."/>
            <person name="Li Z."/>
            <person name="Hsiao Y.Y."/>
            <person name="Qi Y."/>
            <person name="Fu T."/>
            <person name="Tang G.D."/>
            <person name="Zhang D."/>
            <person name="Sun W.H."/>
            <person name="Liu D.K."/>
            <person name="Li Y."/>
            <person name="Chen G.Z."/>
            <person name="Liu X.D."/>
            <person name="Liao X.Y."/>
            <person name="Jiang Y.T."/>
            <person name="Yu X."/>
            <person name="Hao Y."/>
            <person name="Huang J."/>
            <person name="Zhao X.W."/>
            <person name="Ke S."/>
            <person name="Chen Y.Y."/>
            <person name="Wu W.L."/>
            <person name="Hsu J.L."/>
            <person name="Lin Y.F."/>
            <person name="Huang M.D."/>
            <person name="Li C.Y."/>
            <person name="Huang L."/>
            <person name="Wang Z.W."/>
            <person name="Zhao X."/>
            <person name="Zhong W.Y."/>
            <person name="Peng D.H."/>
            <person name="Ahmad S."/>
            <person name="Lan S."/>
            <person name="Zhang J.S."/>
            <person name="Tsai W.C."/>
            <person name="Van de Peer Y."/>
            <person name="Liu Z.J."/>
        </authorList>
    </citation>
    <scope>NUCLEOTIDE SEQUENCE</scope>
    <source>
        <strain evidence="5">CP</strain>
    </source>
</reference>
<evidence type="ECO:0000256" key="1">
    <source>
        <dbReference type="ARBA" id="ARBA00004496"/>
    </source>
</evidence>
<evidence type="ECO:0000313" key="5">
    <source>
        <dbReference type="EMBL" id="KAK1285223.1"/>
    </source>
</evidence>
<evidence type="ECO:0000256" key="2">
    <source>
        <dbReference type="ARBA" id="ARBA00022490"/>
    </source>
</evidence>
<keyword evidence="6" id="KW-1185">Reference proteome</keyword>
<dbReference type="InterPro" id="IPR013937">
    <property type="entry name" value="Sorting_nexin_C"/>
</dbReference>
<evidence type="ECO:0000313" key="6">
    <source>
        <dbReference type="Proteomes" id="UP001180020"/>
    </source>
</evidence>
<evidence type="ECO:0000259" key="4">
    <source>
        <dbReference type="Pfam" id="PF08628"/>
    </source>
</evidence>
<keyword evidence="2" id="KW-0963">Cytoplasm</keyword>
<feature type="compositionally biased region" description="Basic and acidic residues" evidence="3">
    <location>
        <begin position="158"/>
        <end position="167"/>
    </location>
</feature>
<protein>
    <recommendedName>
        <fullName evidence="4">Sorting nexin C-terminal domain-containing protein</fullName>
    </recommendedName>
</protein>